<dbReference type="SUPFAM" id="SSF56801">
    <property type="entry name" value="Acetyl-CoA synthetase-like"/>
    <property type="match status" value="1"/>
</dbReference>
<dbReference type="PANTHER" id="PTHR44845">
    <property type="entry name" value="CARRIER DOMAIN-CONTAINING PROTEIN"/>
    <property type="match status" value="1"/>
</dbReference>
<dbReference type="PANTHER" id="PTHR44845:SF6">
    <property type="entry name" value="BETA-ALANINE-ACTIVATING ENZYME"/>
    <property type="match status" value="1"/>
</dbReference>
<dbReference type="AlphaFoldDB" id="A0A5S3YJY8"/>
<evidence type="ECO:0000313" key="4">
    <source>
        <dbReference type="Proteomes" id="UP000307362"/>
    </source>
</evidence>
<organism evidence="3 4">
    <name type="scientific">Pseudoalteromonas phenolica</name>
    <dbReference type="NCBI Taxonomy" id="161398"/>
    <lineage>
        <taxon>Bacteria</taxon>
        <taxon>Pseudomonadati</taxon>
        <taxon>Pseudomonadota</taxon>
        <taxon>Gammaproteobacteria</taxon>
        <taxon>Alteromonadales</taxon>
        <taxon>Pseudoalteromonadaceae</taxon>
        <taxon>Pseudoalteromonas</taxon>
    </lineage>
</organism>
<gene>
    <name evidence="3" type="ORF">CWB73_22425</name>
</gene>
<dbReference type="Gene3D" id="3.30.300.30">
    <property type="match status" value="1"/>
</dbReference>
<evidence type="ECO:0000256" key="2">
    <source>
        <dbReference type="ARBA" id="ARBA00022553"/>
    </source>
</evidence>
<dbReference type="RefSeq" id="WP_138569419.1">
    <property type="nucleotide sequence ID" value="NZ_PNCM01000487.1"/>
</dbReference>
<dbReference type="InterPro" id="IPR045851">
    <property type="entry name" value="AMP-bd_C_sf"/>
</dbReference>
<comment type="caution">
    <text evidence="3">The sequence shown here is derived from an EMBL/GenBank/DDBJ whole genome shotgun (WGS) entry which is preliminary data.</text>
</comment>
<keyword evidence="2" id="KW-0597">Phosphoprotein</keyword>
<evidence type="ECO:0000256" key="1">
    <source>
        <dbReference type="ARBA" id="ARBA00022450"/>
    </source>
</evidence>
<dbReference type="Proteomes" id="UP000307362">
    <property type="component" value="Unassembled WGS sequence"/>
</dbReference>
<proteinExistence type="predicted"/>
<dbReference type="Gene3D" id="2.30.38.10">
    <property type="entry name" value="Luciferase, Domain 3"/>
    <property type="match status" value="1"/>
</dbReference>
<name>A0A5S3YJY8_9GAMM</name>
<keyword evidence="1" id="KW-0596">Phosphopantetheine</keyword>
<reference evidence="3 4" key="1">
    <citation type="submission" date="2017-12" db="EMBL/GenBank/DDBJ databases">
        <authorList>
            <person name="Paulsen S."/>
            <person name="Gram L.K."/>
        </authorList>
    </citation>
    <scope>NUCLEOTIDE SEQUENCE [LARGE SCALE GENOMIC DNA]</scope>
    <source>
        <strain evidence="3 4">S1189</strain>
    </source>
</reference>
<dbReference type="EMBL" id="PNCM01000487">
    <property type="protein sequence ID" value="TMP73615.1"/>
    <property type="molecule type" value="Genomic_DNA"/>
</dbReference>
<feature type="non-terminal residue" evidence="3">
    <location>
        <position position="133"/>
    </location>
</feature>
<dbReference type="OrthoDB" id="9757559at2"/>
<evidence type="ECO:0000313" key="3">
    <source>
        <dbReference type="EMBL" id="TMP73615.1"/>
    </source>
</evidence>
<feature type="non-terminal residue" evidence="3">
    <location>
        <position position="1"/>
    </location>
</feature>
<sequence length="133" mass="14131">EKGQIAKFGERGELWLTGVGLSSGYLGLAEQTAAAFVSFWDPQAMRSIAAYRTGDIVRMHKSGQLEYLGRVDAQLKISGYRIEIGEIEAVLLSVPAILEAAVTVVKNAQGSATALAAHIVSTTALALNDLRTV</sequence>
<accession>A0A5S3YJY8</accession>
<reference evidence="4" key="2">
    <citation type="submission" date="2019-06" db="EMBL/GenBank/DDBJ databases">
        <title>Co-occurence of chitin degradation, pigmentation and bioactivity in marine Pseudoalteromonas.</title>
        <authorList>
            <person name="Sonnenschein E.C."/>
            <person name="Bech P.K."/>
        </authorList>
    </citation>
    <scope>NUCLEOTIDE SEQUENCE [LARGE SCALE GENOMIC DNA]</scope>
    <source>
        <strain evidence="4">S1189</strain>
    </source>
</reference>
<protein>
    <submittedName>
        <fullName evidence="3">Uncharacterized protein</fullName>
    </submittedName>
</protein>